<name>A0A7W9LCJ5_9ACTN</name>
<organism evidence="2 3">
    <name type="scientific">Nonomuraea jabiensis</name>
    <dbReference type="NCBI Taxonomy" id="882448"/>
    <lineage>
        <taxon>Bacteria</taxon>
        <taxon>Bacillati</taxon>
        <taxon>Actinomycetota</taxon>
        <taxon>Actinomycetes</taxon>
        <taxon>Streptosporangiales</taxon>
        <taxon>Streptosporangiaceae</taxon>
        <taxon>Nonomuraea</taxon>
    </lineage>
</organism>
<comment type="caution">
    <text evidence="2">The sequence shown here is derived from an EMBL/GenBank/DDBJ whole genome shotgun (WGS) entry which is preliminary data.</text>
</comment>
<dbReference type="Pfam" id="PF04149">
    <property type="entry name" value="DUF397"/>
    <property type="match status" value="1"/>
</dbReference>
<evidence type="ECO:0000259" key="1">
    <source>
        <dbReference type="Pfam" id="PF04149"/>
    </source>
</evidence>
<protein>
    <recommendedName>
        <fullName evidence="1">DUF397 domain-containing protein</fullName>
    </recommendedName>
</protein>
<gene>
    <name evidence="2" type="ORF">HD596_005598</name>
</gene>
<dbReference type="EMBL" id="JACHMB010000001">
    <property type="protein sequence ID" value="MBB5778842.1"/>
    <property type="molecule type" value="Genomic_DNA"/>
</dbReference>
<reference evidence="2 3" key="1">
    <citation type="submission" date="2020-08" db="EMBL/GenBank/DDBJ databases">
        <title>Sequencing the genomes of 1000 actinobacteria strains.</title>
        <authorList>
            <person name="Klenk H.-P."/>
        </authorList>
    </citation>
    <scope>NUCLEOTIDE SEQUENCE [LARGE SCALE GENOMIC DNA]</scope>
    <source>
        <strain evidence="2 3">DSM 45507</strain>
    </source>
</reference>
<dbReference type="RefSeq" id="WP_185072234.1">
    <property type="nucleotide sequence ID" value="NZ_JACHMB010000001.1"/>
</dbReference>
<proteinExistence type="predicted"/>
<dbReference type="InterPro" id="IPR007278">
    <property type="entry name" value="DUF397"/>
</dbReference>
<sequence length="68" mass="7395">MVKVNLDQAEWRKAAASGDTGQCVEVATNLPNVVAVRDSKNPTGPALVFTRDEWKAFLHGVTHGEFDV</sequence>
<dbReference type="AlphaFoldDB" id="A0A7W9LCJ5"/>
<keyword evidence="3" id="KW-1185">Reference proteome</keyword>
<dbReference type="Proteomes" id="UP000579153">
    <property type="component" value="Unassembled WGS sequence"/>
</dbReference>
<feature type="domain" description="DUF397" evidence="1">
    <location>
        <begin position="9"/>
        <end position="61"/>
    </location>
</feature>
<evidence type="ECO:0000313" key="3">
    <source>
        <dbReference type="Proteomes" id="UP000579153"/>
    </source>
</evidence>
<accession>A0A7W9LCJ5</accession>
<evidence type="ECO:0000313" key="2">
    <source>
        <dbReference type="EMBL" id="MBB5778842.1"/>
    </source>
</evidence>